<dbReference type="AlphaFoldDB" id="A0A2X0MFG5"/>
<evidence type="ECO:0000313" key="2">
    <source>
        <dbReference type="EMBL" id="SCZ90664.1"/>
    </source>
</evidence>
<keyword evidence="1" id="KW-1133">Transmembrane helix</keyword>
<dbReference type="InterPro" id="IPR010530">
    <property type="entry name" value="B12D"/>
</dbReference>
<organism evidence="2 3">
    <name type="scientific">Microbotryum saponariae</name>
    <dbReference type="NCBI Taxonomy" id="289078"/>
    <lineage>
        <taxon>Eukaryota</taxon>
        <taxon>Fungi</taxon>
        <taxon>Dikarya</taxon>
        <taxon>Basidiomycota</taxon>
        <taxon>Pucciniomycotina</taxon>
        <taxon>Microbotryomycetes</taxon>
        <taxon>Microbotryales</taxon>
        <taxon>Microbotryaceae</taxon>
        <taxon>Microbotryum</taxon>
    </lineage>
</organism>
<dbReference type="PROSITE" id="PS51257">
    <property type="entry name" value="PROKAR_LIPOPROTEIN"/>
    <property type="match status" value="1"/>
</dbReference>
<dbReference type="Pfam" id="PF06522">
    <property type="entry name" value="B12D"/>
    <property type="match status" value="1"/>
</dbReference>
<accession>A0A2X0MFG5</accession>
<dbReference type="EMBL" id="FMWP01000014">
    <property type="protein sequence ID" value="SCZ90664.1"/>
    <property type="molecule type" value="Genomic_DNA"/>
</dbReference>
<keyword evidence="3" id="KW-1185">Reference proteome</keyword>
<evidence type="ECO:0000313" key="3">
    <source>
        <dbReference type="Proteomes" id="UP000249723"/>
    </source>
</evidence>
<dbReference type="PANTHER" id="PTHR14256">
    <property type="entry name" value="NADH-UBIQUINONE OXIDOREDUCTASE MLRQ SUBUNIT"/>
    <property type="match status" value="1"/>
</dbReference>
<gene>
    <name evidence="2" type="ORF">BZ3500_MVSOF-1268-A1-R1_CHR1-3G02134</name>
</gene>
<protein>
    <submittedName>
        <fullName evidence="2">BZ3500_MvSof-1268-A1-R1_Chr1-3g02134 protein</fullName>
    </submittedName>
</protein>
<name>A0A2X0MFG5_9BASI</name>
<dbReference type="OrthoDB" id="5511684at2759"/>
<keyword evidence="1" id="KW-0472">Membrane</keyword>
<dbReference type="STRING" id="289078.A0A2X0MFG5"/>
<keyword evidence="1" id="KW-0812">Transmembrane</keyword>
<proteinExistence type="predicted"/>
<sequence length="88" mass="9919">MVVARGASSFRNTAKIWYEPAAIPIYGVVAVACAGAGWYLTHLMRHPDVVWDKRGNPEPWNSVKPDQNTKLHAVNQKFEGGSWKRDRI</sequence>
<evidence type="ECO:0000256" key="1">
    <source>
        <dbReference type="SAM" id="Phobius"/>
    </source>
</evidence>
<reference evidence="3" key="1">
    <citation type="submission" date="2016-10" db="EMBL/GenBank/DDBJ databases">
        <authorList>
            <person name="Jeantristanb JTB J.-T."/>
            <person name="Ricardo R."/>
        </authorList>
    </citation>
    <scope>NUCLEOTIDE SEQUENCE [LARGE SCALE GENOMIC DNA]</scope>
</reference>
<feature type="transmembrane region" description="Helical" evidence="1">
    <location>
        <begin position="21"/>
        <end position="40"/>
    </location>
</feature>
<dbReference type="PANTHER" id="PTHR14256:SF1">
    <property type="entry name" value="GEO09626P1"/>
    <property type="match status" value="1"/>
</dbReference>
<dbReference type="Proteomes" id="UP000249723">
    <property type="component" value="Unassembled WGS sequence"/>
</dbReference>